<evidence type="ECO:0000256" key="1">
    <source>
        <dbReference type="SAM" id="MobiDB-lite"/>
    </source>
</evidence>
<feature type="compositionally biased region" description="Polar residues" evidence="1">
    <location>
        <begin position="45"/>
        <end position="60"/>
    </location>
</feature>
<dbReference type="AlphaFoldDB" id="A0AAV5U5F4"/>
<evidence type="ECO:0000313" key="4">
    <source>
        <dbReference type="Proteomes" id="UP001432027"/>
    </source>
</evidence>
<comment type="caution">
    <text evidence="3">The sequence shown here is derived from an EMBL/GenBank/DDBJ whole genome shotgun (WGS) entry which is preliminary data.</text>
</comment>
<gene>
    <name evidence="3" type="ORF">PENTCL1PPCAC_24285</name>
</gene>
<sequence length="124" mass="13594">TEPKSGSIPLVVIVLLPILGLLIIAGLVLFFYWKKRRAAAAASAQPTPTHNPPTSSQLPQDTAKVCTDIQVPKLTEDLLEAVKTHVKPEQIKATVHCAWNSKNINPSEKSQFIRRSAPNARMHP</sequence>
<feature type="transmembrane region" description="Helical" evidence="2">
    <location>
        <begin position="6"/>
        <end position="33"/>
    </location>
</feature>
<feature type="region of interest" description="Disordered" evidence="1">
    <location>
        <begin position="42"/>
        <end position="61"/>
    </location>
</feature>
<evidence type="ECO:0000256" key="2">
    <source>
        <dbReference type="SAM" id="Phobius"/>
    </source>
</evidence>
<feature type="non-terminal residue" evidence="3">
    <location>
        <position position="1"/>
    </location>
</feature>
<dbReference type="Proteomes" id="UP001432027">
    <property type="component" value="Unassembled WGS sequence"/>
</dbReference>
<keyword evidence="2" id="KW-0472">Membrane</keyword>
<dbReference type="EMBL" id="BTSX01000005">
    <property type="protein sequence ID" value="GMT02111.1"/>
    <property type="molecule type" value="Genomic_DNA"/>
</dbReference>
<keyword evidence="2" id="KW-0812">Transmembrane</keyword>
<feature type="non-terminal residue" evidence="3">
    <location>
        <position position="124"/>
    </location>
</feature>
<keyword evidence="2" id="KW-1133">Transmembrane helix</keyword>
<protein>
    <submittedName>
        <fullName evidence="3">Uncharacterized protein</fullName>
    </submittedName>
</protein>
<proteinExistence type="predicted"/>
<organism evidence="3 4">
    <name type="scientific">Pristionchus entomophagus</name>
    <dbReference type="NCBI Taxonomy" id="358040"/>
    <lineage>
        <taxon>Eukaryota</taxon>
        <taxon>Metazoa</taxon>
        <taxon>Ecdysozoa</taxon>
        <taxon>Nematoda</taxon>
        <taxon>Chromadorea</taxon>
        <taxon>Rhabditida</taxon>
        <taxon>Rhabditina</taxon>
        <taxon>Diplogasteromorpha</taxon>
        <taxon>Diplogasteroidea</taxon>
        <taxon>Neodiplogasteridae</taxon>
        <taxon>Pristionchus</taxon>
    </lineage>
</organism>
<evidence type="ECO:0000313" key="3">
    <source>
        <dbReference type="EMBL" id="GMT02111.1"/>
    </source>
</evidence>
<keyword evidence="4" id="KW-1185">Reference proteome</keyword>
<accession>A0AAV5U5F4</accession>
<reference evidence="3" key="1">
    <citation type="submission" date="2023-10" db="EMBL/GenBank/DDBJ databases">
        <title>Genome assembly of Pristionchus species.</title>
        <authorList>
            <person name="Yoshida K."/>
            <person name="Sommer R.J."/>
        </authorList>
    </citation>
    <scope>NUCLEOTIDE SEQUENCE</scope>
    <source>
        <strain evidence="3">RS0144</strain>
    </source>
</reference>
<name>A0AAV5U5F4_9BILA</name>